<keyword evidence="3" id="KW-0862">Zinc</keyword>
<dbReference type="SUPFAM" id="SSF46785">
    <property type="entry name" value="Winged helix' DNA-binding domain"/>
    <property type="match status" value="1"/>
</dbReference>
<comment type="similarity">
    <text evidence="1">Belongs to the Fur family.</text>
</comment>
<dbReference type="GO" id="GO:0003700">
    <property type="term" value="F:DNA-binding transcription factor activity"/>
    <property type="evidence" value="ECO:0007669"/>
    <property type="project" value="InterPro"/>
</dbReference>
<keyword evidence="5" id="KW-0238">DNA-binding</keyword>
<dbReference type="CDD" id="cd07153">
    <property type="entry name" value="Fur_like"/>
    <property type="match status" value="1"/>
</dbReference>
<proteinExistence type="inferred from homology"/>
<comment type="caution">
    <text evidence="7">The sequence shown here is derived from an EMBL/GenBank/DDBJ whole genome shotgun (WGS) entry which is preliminary data.</text>
</comment>
<accession>A0A645ABT8</accession>
<name>A0A645ABT8_9ZZZZ</name>
<sequence>MTQADYSVQLAKSGLKVTKQRLAVLDILEKSDTPLAADAVFLALKNAGAAANLSTVYRALEVLCEKKLVEKLKLQDDPKTLYEYNRMVHKHNLICLGCNRVVAIRHCPLGDYEKALAKETNFYISGHKLDIYGYCPECRRKFAPEDTSE</sequence>
<dbReference type="GO" id="GO:1900376">
    <property type="term" value="P:regulation of secondary metabolite biosynthetic process"/>
    <property type="evidence" value="ECO:0007669"/>
    <property type="project" value="TreeGrafter"/>
</dbReference>
<evidence type="ECO:0000256" key="1">
    <source>
        <dbReference type="ARBA" id="ARBA00007957"/>
    </source>
</evidence>
<protein>
    <submittedName>
        <fullName evidence="7">Peroxide-responsive repressor PerR</fullName>
    </submittedName>
</protein>
<organism evidence="7">
    <name type="scientific">bioreactor metagenome</name>
    <dbReference type="NCBI Taxonomy" id="1076179"/>
    <lineage>
        <taxon>unclassified sequences</taxon>
        <taxon>metagenomes</taxon>
        <taxon>ecological metagenomes</taxon>
    </lineage>
</organism>
<dbReference type="GO" id="GO:0000976">
    <property type="term" value="F:transcription cis-regulatory region binding"/>
    <property type="evidence" value="ECO:0007669"/>
    <property type="project" value="TreeGrafter"/>
</dbReference>
<dbReference type="InterPro" id="IPR043135">
    <property type="entry name" value="Fur_C"/>
</dbReference>
<evidence type="ECO:0000256" key="5">
    <source>
        <dbReference type="ARBA" id="ARBA00023125"/>
    </source>
</evidence>
<dbReference type="Gene3D" id="1.10.10.10">
    <property type="entry name" value="Winged helix-like DNA-binding domain superfamily/Winged helix DNA-binding domain"/>
    <property type="match status" value="1"/>
</dbReference>
<evidence type="ECO:0000256" key="4">
    <source>
        <dbReference type="ARBA" id="ARBA00023015"/>
    </source>
</evidence>
<dbReference type="GO" id="GO:0008270">
    <property type="term" value="F:zinc ion binding"/>
    <property type="evidence" value="ECO:0007669"/>
    <property type="project" value="TreeGrafter"/>
</dbReference>
<dbReference type="PANTHER" id="PTHR33202">
    <property type="entry name" value="ZINC UPTAKE REGULATION PROTEIN"/>
    <property type="match status" value="1"/>
</dbReference>
<reference evidence="7" key="1">
    <citation type="submission" date="2019-08" db="EMBL/GenBank/DDBJ databases">
        <authorList>
            <person name="Kucharzyk K."/>
            <person name="Murdoch R.W."/>
            <person name="Higgins S."/>
            <person name="Loffler F."/>
        </authorList>
    </citation>
    <scope>NUCLEOTIDE SEQUENCE</scope>
</reference>
<gene>
    <name evidence="7" type="primary">perR_30</name>
    <name evidence="7" type="ORF">SDC9_93862</name>
</gene>
<dbReference type="InterPro" id="IPR002481">
    <property type="entry name" value="FUR"/>
</dbReference>
<keyword evidence="4" id="KW-0805">Transcription regulation</keyword>
<keyword evidence="2" id="KW-0678">Repressor</keyword>
<dbReference type="InterPro" id="IPR036388">
    <property type="entry name" value="WH-like_DNA-bd_sf"/>
</dbReference>
<dbReference type="EMBL" id="VSSQ01011563">
    <property type="protein sequence ID" value="MPM47154.1"/>
    <property type="molecule type" value="Genomic_DNA"/>
</dbReference>
<dbReference type="Gene3D" id="3.30.1490.190">
    <property type="match status" value="1"/>
</dbReference>
<evidence type="ECO:0000256" key="6">
    <source>
        <dbReference type="ARBA" id="ARBA00023163"/>
    </source>
</evidence>
<evidence type="ECO:0000256" key="2">
    <source>
        <dbReference type="ARBA" id="ARBA00022491"/>
    </source>
</evidence>
<evidence type="ECO:0000256" key="3">
    <source>
        <dbReference type="ARBA" id="ARBA00022833"/>
    </source>
</evidence>
<evidence type="ECO:0000313" key="7">
    <source>
        <dbReference type="EMBL" id="MPM47154.1"/>
    </source>
</evidence>
<keyword evidence="6" id="KW-0804">Transcription</keyword>
<dbReference type="AlphaFoldDB" id="A0A645ABT8"/>
<dbReference type="PANTHER" id="PTHR33202:SF7">
    <property type="entry name" value="FERRIC UPTAKE REGULATION PROTEIN"/>
    <property type="match status" value="1"/>
</dbReference>
<dbReference type="GO" id="GO:0045892">
    <property type="term" value="P:negative regulation of DNA-templated transcription"/>
    <property type="evidence" value="ECO:0007669"/>
    <property type="project" value="TreeGrafter"/>
</dbReference>
<dbReference type="InterPro" id="IPR036390">
    <property type="entry name" value="WH_DNA-bd_sf"/>
</dbReference>
<dbReference type="Pfam" id="PF01475">
    <property type="entry name" value="FUR"/>
    <property type="match status" value="1"/>
</dbReference>